<gene>
    <name evidence="1" type="ORF">PMAYCL1PPCAC_31322</name>
</gene>
<protein>
    <submittedName>
        <fullName evidence="1">Uncharacterized protein</fullName>
    </submittedName>
</protein>
<evidence type="ECO:0000313" key="2">
    <source>
        <dbReference type="Proteomes" id="UP001328107"/>
    </source>
</evidence>
<dbReference type="AlphaFoldDB" id="A0AAN5DEP3"/>
<proteinExistence type="predicted"/>
<sequence>ITGNFMRPLLDDDLLFHLVQQPAAAVNLDFRNTNVTAGGLARAFKVLQTLEREFSVSCFVSTLVLIQYLSTLGEDYRKLCGH</sequence>
<name>A0AAN5DEP3_9BILA</name>
<comment type="caution">
    <text evidence="1">The sequence shown here is derived from an EMBL/GenBank/DDBJ whole genome shotgun (WGS) entry which is preliminary data.</text>
</comment>
<evidence type="ECO:0000313" key="1">
    <source>
        <dbReference type="EMBL" id="GMR61127.1"/>
    </source>
</evidence>
<feature type="non-terminal residue" evidence="1">
    <location>
        <position position="82"/>
    </location>
</feature>
<reference evidence="2" key="1">
    <citation type="submission" date="2022-10" db="EMBL/GenBank/DDBJ databases">
        <title>Genome assembly of Pristionchus species.</title>
        <authorList>
            <person name="Yoshida K."/>
            <person name="Sommer R.J."/>
        </authorList>
    </citation>
    <scope>NUCLEOTIDE SEQUENCE [LARGE SCALE GENOMIC DNA]</scope>
    <source>
        <strain evidence="2">RS5460</strain>
    </source>
</reference>
<feature type="non-terminal residue" evidence="1">
    <location>
        <position position="1"/>
    </location>
</feature>
<accession>A0AAN5DEP3</accession>
<organism evidence="1 2">
    <name type="scientific">Pristionchus mayeri</name>
    <dbReference type="NCBI Taxonomy" id="1317129"/>
    <lineage>
        <taxon>Eukaryota</taxon>
        <taxon>Metazoa</taxon>
        <taxon>Ecdysozoa</taxon>
        <taxon>Nematoda</taxon>
        <taxon>Chromadorea</taxon>
        <taxon>Rhabditida</taxon>
        <taxon>Rhabditina</taxon>
        <taxon>Diplogasteromorpha</taxon>
        <taxon>Diplogasteroidea</taxon>
        <taxon>Neodiplogasteridae</taxon>
        <taxon>Pristionchus</taxon>
    </lineage>
</organism>
<dbReference type="EMBL" id="BTRK01000006">
    <property type="protein sequence ID" value="GMR61127.1"/>
    <property type="molecule type" value="Genomic_DNA"/>
</dbReference>
<dbReference type="Proteomes" id="UP001328107">
    <property type="component" value="Unassembled WGS sequence"/>
</dbReference>
<keyword evidence="2" id="KW-1185">Reference proteome</keyword>